<dbReference type="AlphaFoldDB" id="A0A0A2K285"/>
<dbReference type="PANTHER" id="PTHR21310">
    <property type="entry name" value="AMINOGLYCOSIDE PHOSPHOTRANSFERASE-RELATED-RELATED"/>
    <property type="match status" value="1"/>
</dbReference>
<dbReference type="PANTHER" id="PTHR21310:SF37">
    <property type="entry name" value="AMINOGLYCOSIDE PHOSPHOTRANSFERASE DOMAIN-CONTAINING PROTEIN"/>
    <property type="match status" value="1"/>
</dbReference>
<comment type="caution">
    <text evidence="1">The sequence shown here is derived from an EMBL/GenBank/DDBJ whole genome shotgun (WGS) entry which is preliminary data.</text>
</comment>
<dbReference type="Gene3D" id="3.30.200.20">
    <property type="entry name" value="Phosphorylase Kinase, domain 1"/>
    <property type="match status" value="1"/>
</dbReference>
<sequence>MKPRMYYDDAAWEKSEEISEAWIAQFLDVGILRHLGRFLVRHHEPDKPDSFDFLEKGAYNISFQMSYKNTSSAIIRLPQPGATMFPEEKVRNEVATMRYILDRTSIPVPFVLHWGTRKDGPVDLELGPFIIMEYMDHHTNMYDVLNMPGRPKASRGILGRDFDEDKLEGLYGELANILLQLSQPSLSRIGSLSQIDDFNWEVAYRPLSMPLNELIRVGLLPQEGLPGLDTTFDTASSYFESLAELHIVHRMNQRNDAVDSADDCRRKFVARCLFRKLAREKKLIERWASFENGPFNLWCDDLRPGNVLLNKESKIAAVVDWEFTYAAPVEFSYAPPWWLLIEKPEYWPTEGGLDDWCIGFKYRLETFLKAMINREDEAIRKRQLNENQRLSGPMRESWVSGDFWIAYAARNNLAFDAIYWQKIDGRFFGPTRFSDPADAWKERLEHLNAEERCDMEQLVVQKLEEMKSRVLVWDPDEYTLGHIDIAKKAGEESKTKQGTADEVRTLFILK</sequence>
<dbReference type="GeneID" id="27674216"/>
<keyword evidence="1" id="KW-0808">Transferase</keyword>
<dbReference type="PhylomeDB" id="A0A0A2K285"/>
<dbReference type="VEuPathDB" id="FungiDB:PEXP_087540"/>
<gene>
    <name evidence="1" type="ORF">PEX2_015210</name>
</gene>
<dbReference type="InterPro" id="IPR011009">
    <property type="entry name" value="Kinase-like_dom_sf"/>
</dbReference>
<dbReference type="OrthoDB" id="5412996at2759"/>
<dbReference type="STRING" id="27334.A0A0A2K285"/>
<keyword evidence="2" id="KW-1185">Reference proteome</keyword>
<proteinExistence type="predicted"/>
<dbReference type="HOGENOM" id="CLU_028906_4_1_1"/>
<reference evidence="1 2" key="1">
    <citation type="journal article" date="2015" name="Mol. Plant Microbe Interact.">
        <title>Genome, transcriptome, and functional analyses of Penicillium expansum provide new insights into secondary metabolism and pathogenicity.</title>
        <authorList>
            <person name="Ballester A.R."/>
            <person name="Marcet-Houben M."/>
            <person name="Levin E."/>
            <person name="Sela N."/>
            <person name="Selma-Lazaro C."/>
            <person name="Carmona L."/>
            <person name="Wisniewski M."/>
            <person name="Droby S."/>
            <person name="Gonzalez-Candelas L."/>
            <person name="Gabaldon T."/>
        </authorList>
    </citation>
    <scope>NUCLEOTIDE SEQUENCE [LARGE SCALE GENOMIC DNA]</scope>
    <source>
        <strain evidence="1 2">MD-8</strain>
    </source>
</reference>
<dbReference type="EMBL" id="JQFZ01000028">
    <property type="protein sequence ID" value="KGO61842.1"/>
    <property type="molecule type" value="Genomic_DNA"/>
</dbReference>
<protein>
    <submittedName>
        <fullName evidence="1">Aminoglycoside phosphotransferase</fullName>
    </submittedName>
</protein>
<dbReference type="SUPFAM" id="SSF56112">
    <property type="entry name" value="Protein kinase-like (PK-like)"/>
    <property type="match status" value="1"/>
</dbReference>
<dbReference type="RefSeq" id="XP_016602529.1">
    <property type="nucleotide sequence ID" value="XM_016738797.1"/>
</dbReference>
<organism evidence="1 2">
    <name type="scientific">Penicillium expansum</name>
    <name type="common">Blue mold rot fungus</name>
    <dbReference type="NCBI Taxonomy" id="27334"/>
    <lineage>
        <taxon>Eukaryota</taxon>
        <taxon>Fungi</taxon>
        <taxon>Dikarya</taxon>
        <taxon>Ascomycota</taxon>
        <taxon>Pezizomycotina</taxon>
        <taxon>Eurotiomycetes</taxon>
        <taxon>Eurotiomycetidae</taxon>
        <taxon>Eurotiales</taxon>
        <taxon>Aspergillaceae</taxon>
        <taxon>Penicillium</taxon>
    </lineage>
</organism>
<evidence type="ECO:0000313" key="1">
    <source>
        <dbReference type="EMBL" id="KGO61842.1"/>
    </source>
</evidence>
<dbReference type="Proteomes" id="UP000030143">
    <property type="component" value="Unassembled WGS sequence"/>
</dbReference>
<name>A0A0A2K285_PENEN</name>
<evidence type="ECO:0000313" key="2">
    <source>
        <dbReference type="Proteomes" id="UP000030143"/>
    </source>
</evidence>
<dbReference type="GO" id="GO:0016740">
    <property type="term" value="F:transferase activity"/>
    <property type="evidence" value="ECO:0007669"/>
    <property type="project" value="UniProtKB-KW"/>
</dbReference>
<dbReference type="InterPro" id="IPR051678">
    <property type="entry name" value="AGP_Transferase"/>
</dbReference>
<accession>A0A0A2K285</accession>